<sequence length="140" mass="13406">MLISSASLAMNWASSTAAQDSIRPRLTAAQCQPLTDANYARCCIAINRRSILSSDQIEQCPPLTTSLIAATLARLGDNTVPGAGDDSSAGDIGGKSGDTGGKGGDSGGKGGDTGGKGGDSGGKGGDSGGKGGDSGGGSGN</sequence>
<accession>A0ABT4QLV0</accession>
<reference evidence="2" key="1">
    <citation type="submission" date="2022-11" db="EMBL/GenBank/DDBJ databases">
        <authorList>
            <person name="Coimbra C."/>
        </authorList>
    </citation>
    <scope>NUCLEOTIDE SEQUENCE</scope>
    <source>
        <strain evidence="2">Jales19</strain>
    </source>
</reference>
<gene>
    <name evidence="2" type="ORF">OOJ09_00010</name>
</gene>
<dbReference type="EMBL" id="JAPFQA010000001">
    <property type="protein sequence ID" value="MCZ8542542.1"/>
    <property type="molecule type" value="Genomic_DNA"/>
</dbReference>
<protein>
    <recommendedName>
        <fullName evidence="4">Glycine rich protein</fullName>
    </recommendedName>
</protein>
<proteinExistence type="predicted"/>
<name>A0ABT4QLV0_9HYPH</name>
<keyword evidence="3" id="KW-1185">Reference proteome</keyword>
<evidence type="ECO:0000313" key="2">
    <source>
        <dbReference type="EMBL" id="MCZ8542542.1"/>
    </source>
</evidence>
<evidence type="ECO:0008006" key="4">
    <source>
        <dbReference type="Google" id="ProtNLM"/>
    </source>
</evidence>
<feature type="compositionally biased region" description="Gly residues" evidence="1">
    <location>
        <begin position="91"/>
        <end position="140"/>
    </location>
</feature>
<evidence type="ECO:0000256" key="1">
    <source>
        <dbReference type="SAM" id="MobiDB-lite"/>
    </source>
</evidence>
<feature type="region of interest" description="Disordered" evidence="1">
    <location>
        <begin position="77"/>
        <end position="140"/>
    </location>
</feature>
<comment type="caution">
    <text evidence="2">The sequence shown here is derived from an EMBL/GenBank/DDBJ whole genome shotgun (WGS) entry which is preliminary data.</text>
</comment>
<dbReference type="Proteomes" id="UP001152178">
    <property type="component" value="Unassembled WGS sequence"/>
</dbReference>
<evidence type="ECO:0000313" key="3">
    <source>
        <dbReference type="Proteomes" id="UP001152178"/>
    </source>
</evidence>
<organism evidence="2 3">
    <name type="scientific">Mesorhizobium qingshengii</name>
    <dbReference type="NCBI Taxonomy" id="1165689"/>
    <lineage>
        <taxon>Bacteria</taxon>
        <taxon>Pseudomonadati</taxon>
        <taxon>Pseudomonadota</taxon>
        <taxon>Alphaproteobacteria</taxon>
        <taxon>Hyphomicrobiales</taxon>
        <taxon>Phyllobacteriaceae</taxon>
        <taxon>Mesorhizobium</taxon>
    </lineage>
</organism>